<feature type="transmembrane region" description="Helical" evidence="1">
    <location>
        <begin position="7"/>
        <end position="30"/>
    </location>
</feature>
<feature type="transmembrane region" description="Helical" evidence="1">
    <location>
        <begin position="42"/>
        <end position="59"/>
    </location>
</feature>
<dbReference type="AlphaFoldDB" id="A8MI99"/>
<evidence type="ECO:0000313" key="2">
    <source>
        <dbReference type="EMBL" id="ABW19531.1"/>
    </source>
</evidence>
<evidence type="ECO:0000313" key="3">
    <source>
        <dbReference type="Proteomes" id="UP000000269"/>
    </source>
</evidence>
<evidence type="ECO:0008006" key="4">
    <source>
        <dbReference type="Google" id="ProtNLM"/>
    </source>
</evidence>
<protein>
    <recommendedName>
        <fullName evidence="4">DUF4293 family protein</fullName>
    </recommendedName>
</protein>
<dbReference type="HOGENOM" id="CLU_1915070_0_0_9"/>
<accession>A8MI99</accession>
<dbReference type="Pfam" id="PF20312">
    <property type="entry name" value="DUF6608"/>
    <property type="match status" value="1"/>
</dbReference>
<dbReference type="OrthoDB" id="1957256at2"/>
<evidence type="ECO:0000256" key="1">
    <source>
        <dbReference type="SAM" id="Phobius"/>
    </source>
</evidence>
<dbReference type="KEGG" id="aoe:Clos_1994"/>
<dbReference type="InterPro" id="IPR046716">
    <property type="entry name" value="DUF6608"/>
</dbReference>
<feature type="transmembrane region" description="Helical" evidence="1">
    <location>
        <begin position="104"/>
        <end position="120"/>
    </location>
</feature>
<keyword evidence="1" id="KW-1133">Transmembrane helix</keyword>
<keyword evidence="3" id="KW-1185">Reference proteome</keyword>
<dbReference type="EMBL" id="CP000853">
    <property type="protein sequence ID" value="ABW19531.1"/>
    <property type="molecule type" value="Genomic_DNA"/>
</dbReference>
<dbReference type="Proteomes" id="UP000000269">
    <property type="component" value="Chromosome"/>
</dbReference>
<keyword evidence="1" id="KW-0472">Membrane</keyword>
<name>A8MI99_ALKOO</name>
<dbReference type="RefSeq" id="WP_012159841.1">
    <property type="nucleotide sequence ID" value="NC_009922.1"/>
</dbReference>
<organism evidence="2 3">
    <name type="scientific">Alkaliphilus oremlandii (strain OhILAs)</name>
    <name type="common">Clostridium oremlandii (strain OhILAs)</name>
    <dbReference type="NCBI Taxonomy" id="350688"/>
    <lineage>
        <taxon>Bacteria</taxon>
        <taxon>Bacillati</taxon>
        <taxon>Bacillota</taxon>
        <taxon>Clostridia</taxon>
        <taxon>Peptostreptococcales</taxon>
        <taxon>Natronincolaceae</taxon>
        <taxon>Alkaliphilus</taxon>
    </lineage>
</organism>
<dbReference type="eggNOG" id="ENOG50324JJ">
    <property type="taxonomic scope" value="Bacteria"/>
</dbReference>
<gene>
    <name evidence="2" type="ordered locus">Clos_1994</name>
</gene>
<keyword evidence="1" id="KW-0812">Transmembrane</keyword>
<feature type="transmembrane region" description="Helical" evidence="1">
    <location>
        <begin position="71"/>
        <end position="92"/>
    </location>
</feature>
<sequence>MKTRQKIISVISYICILFTITTVISSIRQLTQGIEYDTNSHILLRMAICIIAIIFIVIFKKIRIRNIYLRALVQYILSTGCIFLLIYFLGFFTELSKTAYRDVFLNYTIPFIIIATVIIFKSKRKTDKQALDV</sequence>
<reference evidence="3" key="1">
    <citation type="submission" date="2007-10" db="EMBL/GenBank/DDBJ databases">
        <title>Complete genome of Alkaliphilus oremlandii OhILAs.</title>
        <authorList>
            <person name="Copeland A."/>
            <person name="Lucas S."/>
            <person name="Lapidus A."/>
            <person name="Barry K."/>
            <person name="Detter J.C."/>
            <person name="Glavina del Rio T."/>
            <person name="Hammon N."/>
            <person name="Israni S."/>
            <person name="Dalin E."/>
            <person name="Tice H."/>
            <person name="Pitluck S."/>
            <person name="Chain P."/>
            <person name="Malfatti S."/>
            <person name="Shin M."/>
            <person name="Vergez L."/>
            <person name="Schmutz J."/>
            <person name="Larimer F."/>
            <person name="Land M."/>
            <person name="Hauser L."/>
            <person name="Kyrpides N."/>
            <person name="Mikhailova N."/>
            <person name="Stolz J.F."/>
            <person name="Dawson A."/>
            <person name="Fisher E."/>
            <person name="Crable B."/>
            <person name="Perera E."/>
            <person name="Lisak J."/>
            <person name="Ranganathan M."/>
            <person name="Basu P."/>
            <person name="Richardson P."/>
        </authorList>
    </citation>
    <scope>NUCLEOTIDE SEQUENCE [LARGE SCALE GENOMIC DNA]</scope>
    <source>
        <strain evidence="3">OhILAs</strain>
    </source>
</reference>
<proteinExistence type="predicted"/>